<dbReference type="Proteomes" id="UP000029385">
    <property type="component" value="Unassembled WGS sequence"/>
</dbReference>
<dbReference type="Gene3D" id="1.10.510.10">
    <property type="entry name" value="Transferase(Phosphotransferase) domain 1"/>
    <property type="match status" value="1"/>
</dbReference>
<dbReference type="GO" id="GO:0016301">
    <property type="term" value="F:kinase activity"/>
    <property type="evidence" value="ECO:0007669"/>
    <property type="project" value="UniProtKB-KW"/>
</dbReference>
<evidence type="ECO:0000256" key="4">
    <source>
        <dbReference type="ARBA" id="ARBA00011988"/>
    </source>
</evidence>
<evidence type="ECO:0000256" key="11">
    <source>
        <dbReference type="ARBA" id="ARBA00022985"/>
    </source>
</evidence>
<dbReference type="EC" id="2.7.1.166" evidence="4 15"/>
<proteinExistence type="inferred from homology"/>
<keyword evidence="9 15" id="KW-0418">Kinase</keyword>
<dbReference type="RefSeq" id="WP_022967956.1">
    <property type="nucleotide sequence ID" value="NZ_ATVD01000001.1"/>
</dbReference>
<keyword evidence="8 15" id="KW-0547">Nucleotide-binding</keyword>
<evidence type="ECO:0000256" key="7">
    <source>
        <dbReference type="ARBA" id="ARBA00022679"/>
    </source>
</evidence>
<keyword evidence="12 15" id="KW-0472">Membrane</keyword>
<evidence type="ECO:0000256" key="5">
    <source>
        <dbReference type="ARBA" id="ARBA00022475"/>
    </source>
</evidence>
<evidence type="ECO:0000256" key="13">
    <source>
        <dbReference type="ARBA" id="ARBA00029511"/>
    </source>
</evidence>
<dbReference type="UniPathway" id="UPA00958"/>
<keyword evidence="11 15" id="KW-0448">Lipopolysaccharide biosynthesis</keyword>
<organism evidence="16 17">
    <name type="scientific">Arenimonas oryziterrae DSM 21050 = YC6267</name>
    <dbReference type="NCBI Taxonomy" id="1121015"/>
    <lineage>
        <taxon>Bacteria</taxon>
        <taxon>Pseudomonadati</taxon>
        <taxon>Pseudomonadota</taxon>
        <taxon>Gammaproteobacteria</taxon>
        <taxon>Lysobacterales</taxon>
        <taxon>Lysobacteraceae</taxon>
        <taxon>Arenimonas</taxon>
    </lineage>
</organism>
<comment type="similarity">
    <text evidence="3 15">Belongs to the protein kinase superfamily. KdkA/RfaP family.</text>
</comment>
<dbReference type="GO" id="GO:0009244">
    <property type="term" value="P:lipopolysaccharide core region biosynthetic process"/>
    <property type="evidence" value="ECO:0007669"/>
    <property type="project" value="UniProtKB-UniRule"/>
</dbReference>
<dbReference type="InterPro" id="IPR011009">
    <property type="entry name" value="Kinase-like_dom_sf"/>
</dbReference>
<comment type="pathway">
    <text evidence="2 15">Bacterial outer membrane biogenesis; LPS core biosynthesis.</text>
</comment>
<dbReference type="GO" id="GO:0005886">
    <property type="term" value="C:plasma membrane"/>
    <property type="evidence" value="ECO:0007669"/>
    <property type="project" value="UniProtKB-SubCell"/>
</dbReference>
<keyword evidence="6 15" id="KW-0997">Cell inner membrane</keyword>
<evidence type="ECO:0000256" key="8">
    <source>
        <dbReference type="ARBA" id="ARBA00022741"/>
    </source>
</evidence>
<dbReference type="Pfam" id="PF06293">
    <property type="entry name" value="Kdo"/>
    <property type="match status" value="1"/>
</dbReference>
<evidence type="ECO:0000256" key="15">
    <source>
        <dbReference type="HAMAP-Rule" id="MF_00521"/>
    </source>
</evidence>
<name>A0A091AQF9_9GAMM</name>
<protein>
    <recommendedName>
        <fullName evidence="13 15">3-deoxy-D-manno-octulosonic acid kinase</fullName>
        <shortName evidence="15">Kdo kinase</shortName>
        <ecNumber evidence="4 15">2.7.1.166</ecNumber>
    </recommendedName>
</protein>
<gene>
    <name evidence="15" type="primary">kdkA</name>
    <name evidence="16" type="ORF">N789_05055</name>
</gene>
<dbReference type="InterPro" id="IPR022826">
    <property type="entry name" value="KDO_kinase"/>
</dbReference>
<evidence type="ECO:0000313" key="17">
    <source>
        <dbReference type="Proteomes" id="UP000029385"/>
    </source>
</evidence>
<dbReference type="PATRIC" id="fig|1121015.4.peg.2694"/>
<dbReference type="HAMAP" id="MF_00521">
    <property type="entry name" value="KDO_kinase"/>
    <property type="match status" value="1"/>
</dbReference>
<keyword evidence="17" id="KW-1185">Reference proteome</keyword>
<dbReference type="EMBL" id="AVCI01000045">
    <property type="protein sequence ID" value="KFN41259.1"/>
    <property type="molecule type" value="Genomic_DNA"/>
</dbReference>
<evidence type="ECO:0000256" key="6">
    <source>
        <dbReference type="ARBA" id="ARBA00022519"/>
    </source>
</evidence>
<evidence type="ECO:0000256" key="14">
    <source>
        <dbReference type="ARBA" id="ARBA00034417"/>
    </source>
</evidence>
<evidence type="ECO:0000256" key="2">
    <source>
        <dbReference type="ARBA" id="ARBA00004713"/>
    </source>
</evidence>
<evidence type="ECO:0000313" key="16">
    <source>
        <dbReference type="EMBL" id="KFN41259.1"/>
    </source>
</evidence>
<dbReference type="GO" id="GO:0005524">
    <property type="term" value="F:ATP binding"/>
    <property type="evidence" value="ECO:0007669"/>
    <property type="project" value="UniProtKB-UniRule"/>
</dbReference>
<reference evidence="16 17" key="1">
    <citation type="submission" date="2013-09" db="EMBL/GenBank/DDBJ databases">
        <title>Genome sequencing of Arenimonas oryziterrae.</title>
        <authorList>
            <person name="Chen F."/>
            <person name="Wang G."/>
        </authorList>
    </citation>
    <scope>NUCLEOTIDE SEQUENCE [LARGE SCALE GENOMIC DNA]</scope>
    <source>
        <strain evidence="16 17">YC6267</strain>
    </source>
</reference>
<dbReference type="eggNOG" id="COG3642">
    <property type="taxonomic scope" value="Bacteria"/>
</dbReference>
<feature type="active site" evidence="15">
    <location>
        <position position="177"/>
    </location>
</feature>
<dbReference type="GO" id="GO:0016773">
    <property type="term" value="F:phosphotransferase activity, alcohol group as acceptor"/>
    <property type="evidence" value="ECO:0007669"/>
    <property type="project" value="UniProtKB-UniRule"/>
</dbReference>
<evidence type="ECO:0000256" key="1">
    <source>
        <dbReference type="ARBA" id="ARBA00004515"/>
    </source>
</evidence>
<comment type="subcellular location">
    <subcellularLocation>
        <location evidence="1 15">Cell inner membrane</location>
        <topology evidence="1 15">Peripheral membrane protein</topology>
        <orientation evidence="1 15">Cytoplasmic side</orientation>
    </subcellularLocation>
</comment>
<evidence type="ECO:0000256" key="3">
    <source>
        <dbReference type="ARBA" id="ARBA00010327"/>
    </source>
</evidence>
<sequence length="249" mass="27766">MENNPAASDARQPFRDERGQGAIVFDPVRLRQATPALFDAEHYGADAQAVQGQGGRGAAWFVRGDFGAAVLRHYRRGGWMARLSADVYWWRGEAQVRSLREFSLMRELHAAALPVPAPIAAMYRRQGSGYRAAILVERIADVRAFAEVVSRAQVQAPWAAAGKAIARCHHHGAHHADLNAHNILVAADHRLWLIDWDKGRREVAPGAWCDAVLDRLERSLRKQCKDVSSPMIDKGMAILREAHDQELRT</sequence>
<evidence type="ECO:0000256" key="12">
    <source>
        <dbReference type="ARBA" id="ARBA00023136"/>
    </source>
</evidence>
<comment type="catalytic activity">
    <reaction evidence="14 15">
        <text>an alpha-Kdo-(2-&gt;6)-lipid IVA + ATP = a 4-O-phospho-alpha-Kdo-(2-&gt;6)-lipid IVA + ADP + H(+)</text>
        <dbReference type="Rhea" id="RHEA:74271"/>
        <dbReference type="ChEBI" id="CHEBI:15378"/>
        <dbReference type="ChEBI" id="CHEBI:30616"/>
        <dbReference type="ChEBI" id="CHEBI:176428"/>
        <dbReference type="ChEBI" id="CHEBI:193140"/>
        <dbReference type="ChEBI" id="CHEBI:456216"/>
        <dbReference type="EC" id="2.7.1.166"/>
    </reaction>
</comment>
<keyword evidence="5 15" id="KW-1003">Cell membrane</keyword>
<evidence type="ECO:0000256" key="9">
    <source>
        <dbReference type="ARBA" id="ARBA00022777"/>
    </source>
</evidence>
<keyword evidence="10 15" id="KW-0067">ATP-binding</keyword>
<keyword evidence="7 15" id="KW-0808">Transferase</keyword>
<accession>A0A091AQF9</accession>
<comment type="caution">
    <text evidence="16">The sequence shown here is derived from an EMBL/GenBank/DDBJ whole genome shotgun (WGS) entry which is preliminary data.</text>
</comment>
<evidence type="ECO:0000256" key="10">
    <source>
        <dbReference type="ARBA" id="ARBA00022840"/>
    </source>
</evidence>
<comment type="function">
    <text evidence="15">Catalyzes the ATP-dependent phosphorylation of the 3-deoxy-D-manno-octulosonic acid (Kdo) residue in Kdo-lipid IV(A) at the 4-OH position.</text>
</comment>
<dbReference type="STRING" id="1121015.GCA_000420545_00284"/>
<dbReference type="OrthoDB" id="6854449at2"/>
<dbReference type="AlphaFoldDB" id="A0A091AQF9"/>
<dbReference type="SUPFAM" id="SSF56112">
    <property type="entry name" value="Protein kinase-like (PK-like)"/>
    <property type="match status" value="1"/>
</dbReference>
<dbReference type="NCBIfam" id="NF002475">
    <property type="entry name" value="PRK01723.1"/>
    <property type="match status" value="1"/>
</dbReference>